<evidence type="ECO:0000313" key="3">
    <source>
        <dbReference type="Proteomes" id="UP000244896"/>
    </source>
</evidence>
<evidence type="ECO:0000256" key="1">
    <source>
        <dbReference type="SAM" id="MobiDB-lite"/>
    </source>
</evidence>
<dbReference type="Proteomes" id="UP000244896">
    <property type="component" value="Chromosome"/>
</dbReference>
<dbReference type="KEGG" id="elut:CKA38_04880"/>
<dbReference type="AlphaFoldDB" id="A0A2U8E1D1"/>
<accession>A0A2U8E1D1</accession>
<sequence length="362" mass="40565">MSEDITEKPASKVRVEKKSSKPAKKRIQKESSGNAAYPRHSLAKVLRVPEAMLAQNAGKNCTEKEAAKFVGVGYGGPFRLEISSCLKFGLLDRPSSGTLAITDLARRALRPQNPSDDIKALQEAVLKAPQISEVYEHYRGENLPDKKFFENALIDKFKVPLDKIADFINIFEQSLEKAKLIQKIDDRTRVIDVTESIPGQQEEVRLKKIGKDVKVASDDSCFVMMPFADPIGSYYEKIYEPAILKAGLNPVRADNEIFGTGKIMDQIWSGIYAARILVAELTSRNPNVFYELGLAHALRKPVVLVSATEADVPFDLKHIRVIYYEMTDPFWGQKLMDKVSENILSALKNPEEAILPRVLENK</sequence>
<name>A0A2U8E1D1_9BACT</name>
<dbReference type="RefSeq" id="WP_108824486.1">
    <property type="nucleotide sequence ID" value="NZ_CP023004.1"/>
</dbReference>
<feature type="compositionally biased region" description="Basic and acidic residues" evidence="1">
    <location>
        <begin position="1"/>
        <end position="19"/>
    </location>
</feature>
<organism evidence="2 3">
    <name type="scientific">Ereboglobus luteus</name>
    <dbReference type="NCBI Taxonomy" id="1796921"/>
    <lineage>
        <taxon>Bacteria</taxon>
        <taxon>Pseudomonadati</taxon>
        <taxon>Verrucomicrobiota</taxon>
        <taxon>Opitutia</taxon>
        <taxon>Opitutales</taxon>
        <taxon>Opitutaceae</taxon>
        <taxon>Ereboglobus</taxon>
    </lineage>
</organism>
<keyword evidence="3" id="KW-1185">Reference proteome</keyword>
<reference evidence="2 3" key="1">
    <citation type="journal article" date="2018" name="Syst. Appl. Microbiol.">
        <title>Ereboglobus luteus gen. nov. sp. nov. from cockroach guts, and new insights into the oxygen relationship of the genera Opitutus and Didymococcus (Verrucomicrobia: Opitutaceae).</title>
        <authorList>
            <person name="Tegtmeier D."/>
            <person name="Belitz A."/>
            <person name="Radek R."/>
            <person name="Heimerl T."/>
            <person name="Brune A."/>
        </authorList>
    </citation>
    <scope>NUCLEOTIDE SEQUENCE [LARGE SCALE GENOMIC DNA]</scope>
    <source>
        <strain evidence="2 3">Ho45</strain>
    </source>
</reference>
<evidence type="ECO:0000313" key="2">
    <source>
        <dbReference type="EMBL" id="AWI08678.1"/>
    </source>
</evidence>
<protein>
    <submittedName>
        <fullName evidence="2">Uncharacterized protein</fullName>
    </submittedName>
</protein>
<feature type="region of interest" description="Disordered" evidence="1">
    <location>
        <begin position="1"/>
        <end position="36"/>
    </location>
</feature>
<proteinExistence type="predicted"/>
<dbReference type="OrthoDB" id="9815193at2"/>
<dbReference type="EMBL" id="CP023004">
    <property type="protein sequence ID" value="AWI08678.1"/>
    <property type="molecule type" value="Genomic_DNA"/>
</dbReference>
<gene>
    <name evidence="2" type="ORF">CKA38_04880</name>
</gene>
<dbReference type="SUPFAM" id="SSF52309">
    <property type="entry name" value="N-(deoxy)ribosyltransferase-like"/>
    <property type="match status" value="1"/>
</dbReference>
<dbReference type="Gene3D" id="3.40.50.450">
    <property type="match status" value="1"/>
</dbReference>